<feature type="coiled-coil region" evidence="1">
    <location>
        <begin position="56"/>
        <end position="90"/>
    </location>
</feature>
<gene>
    <name evidence="2" type="ORF">SDC9_182237</name>
</gene>
<name>A0A645HGE6_9ZZZZ</name>
<reference evidence="2" key="1">
    <citation type="submission" date="2019-08" db="EMBL/GenBank/DDBJ databases">
        <authorList>
            <person name="Kucharzyk K."/>
            <person name="Murdoch R.W."/>
            <person name="Higgins S."/>
            <person name="Loffler F."/>
        </authorList>
    </citation>
    <scope>NUCLEOTIDE SEQUENCE</scope>
</reference>
<accession>A0A645HGE6</accession>
<protein>
    <submittedName>
        <fullName evidence="2">Uncharacterized protein</fullName>
    </submittedName>
</protein>
<keyword evidence="1" id="KW-0175">Coiled coil</keyword>
<evidence type="ECO:0000256" key="1">
    <source>
        <dbReference type="SAM" id="Coils"/>
    </source>
</evidence>
<organism evidence="2">
    <name type="scientific">bioreactor metagenome</name>
    <dbReference type="NCBI Taxonomy" id="1076179"/>
    <lineage>
        <taxon>unclassified sequences</taxon>
        <taxon>metagenomes</taxon>
        <taxon>ecological metagenomes</taxon>
    </lineage>
</organism>
<proteinExistence type="predicted"/>
<dbReference type="EMBL" id="VSSQ01087937">
    <property type="protein sequence ID" value="MPN34743.1"/>
    <property type="molecule type" value="Genomic_DNA"/>
</dbReference>
<evidence type="ECO:0000313" key="2">
    <source>
        <dbReference type="EMBL" id="MPN34743.1"/>
    </source>
</evidence>
<comment type="caution">
    <text evidence="2">The sequence shown here is derived from an EMBL/GenBank/DDBJ whole genome shotgun (WGS) entry which is preliminary data.</text>
</comment>
<dbReference type="AlphaFoldDB" id="A0A645HGE6"/>
<sequence>MLGEDTYHASADFRLVFRIIREYIDFRIYAWPDEHLPSLFKRWNQFLRPCQWPEQAAELELVLERQRKQIRLLENALAEQAQRLKAMELAAEEPYISLSAAARVLLTAPHGKPAANPDINTFAKRISRKCRGFEVISVTKTNYFRLRDVEPLFQAEEDLKMTAS</sequence>